<accession>A0A066ZRH1</accession>
<organism evidence="3 4">
    <name type="scientific">Hydrogenovibrio marinus</name>
    <dbReference type="NCBI Taxonomy" id="28885"/>
    <lineage>
        <taxon>Bacteria</taxon>
        <taxon>Pseudomonadati</taxon>
        <taxon>Pseudomonadota</taxon>
        <taxon>Gammaproteobacteria</taxon>
        <taxon>Thiotrichales</taxon>
        <taxon>Piscirickettsiaceae</taxon>
        <taxon>Hydrogenovibrio</taxon>
    </lineage>
</organism>
<evidence type="ECO:0000313" key="4">
    <source>
        <dbReference type="Proteomes" id="UP000027341"/>
    </source>
</evidence>
<keyword evidence="4" id="KW-1185">Reference proteome</keyword>
<proteinExistence type="predicted"/>
<evidence type="ECO:0000313" key="3">
    <source>
        <dbReference type="EMBL" id="KDN96092.1"/>
    </source>
</evidence>
<keyword evidence="1" id="KW-0732">Signal</keyword>
<dbReference type="STRING" id="28885.EI16_07330"/>
<reference evidence="3 4" key="1">
    <citation type="submission" date="2014-04" db="EMBL/GenBank/DDBJ databases">
        <title>Draft genome sequence of Hydrogenovibrio marinus MH-110, a model organism for aerobic H2 metabolism.</title>
        <authorList>
            <person name="Cha H.J."/>
            <person name="Jo B.H."/>
            <person name="Hwang B.H."/>
        </authorList>
    </citation>
    <scope>NUCLEOTIDE SEQUENCE [LARGE SCALE GENOMIC DNA]</scope>
    <source>
        <strain evidence="3 4">MH-110</strain>
    </source>
</reference>
<comment type="caution">
    <text evidence="3">The sequence shown here is derived from an EMBL/GenBank/DDBJ whole genome shotgun (WGS) entry which is preliminary data.</text>
</comment>
<dbReference type="InterPro" id="IPR007461">
    <property type="entry name" value="Ysc84_actin-binding"/>
</dbReference>
<protein>
    <recommendedName>
        <fullName evidence="2">Ysc84 actin-binding domain-containing protein</fullName>
    </recommendedName>
</protein>
<gene>
    <name evidence="3" type="ORF">EI16_07330</name>
</gene>
<feature type="chain" id="PRO_5001632480" description="Ysc84 actin-binding domain-containing protein" evidence="1">
    <location>
        <begin position="26"/>
        <end position="191"/>
    </location>
</feature>
<feature type="signal peptide" evidence="1">
    <location>
        <begin position="1"/>
        <end position="25"/>
    </location>
</feature>
<dbReference type="EMBL" id="JMIU01000001">
    <property type="protein sequence ID" value="KDN96092.1"/>
    <property type="molecule type" value="Genomic_DNA"/>
</dbReference>
<sequence length="191" mass="19880">MSLRNILTITLFSLLTSLSVGKAYADDSYAEALKSFKSVDATAPFFKNAYGYAIFPSVGKGGFVIGGAYGKGRVYKHGSWVGNSTLIQGTLGFQLGGQVFSEIIFFKNKDAYDDFTKDGFEFGGEASVVAITAGASASAGTTGTATGASGGSNNATGKADYYRGMATFTIAKGGLMYQATLGGQKFSFEPK</sequence>
<dbReference type="CDD" id="cd11524">
    <property type="entry name" value="SYLF"/>
    <property type="match status" value="1"/>
</dbReference>
<evidence type="ECO:0000256" key="1">
    <source>
        <dbReference type="SAM" id="SignalP"/>
    </source>
</evidence>
<feature type="domain" description="Ysc84 actin-binding" evidence="2">
    <location>
        <begin position="89"/>
        <end position="161"/>
    </location>
</feature>
<dbReference type="AlphaFoldDB" id="A0A066ZRH1"/>
<dbReference type="RefSeq" id="WP_029911504.1">
    <property type="nucleotide sequence ID" value="NZ_AP020335.1"/>
</dbReference>
<name>A0A066ZRH1_HYDMR</name>
<dbReference type="Pfam" id="PF04366">
    <property type="entry name" value="Ysc84"/>
    <property type="match status" value="1"/>
</dbReference>
<evidence type="ECO:0000259" key="2">
    <source>
        <dbReference type="Pfam" id="PF04366"/>
    </source>
</evidence>
<dbReference type="Proteomes" id="UP000027341">
    <property type="component" value="Unassembled WGS sequence"/>
</dbReference>